<dbReference type="EMBL" id="BKCJ010006066">
    <property type="protein sequence ID" value="GEU70175.1"/>
    <property type="molecule type" value="Genomic_DNA"/>
</dbReference>
<dbReference type="InterPro" id="IPR041588">
    <property type="entry name" value="Integrase_H2C2"/>
</dbReference>
<dbReference type="SUPFAM" id="SSF53098">
    <property type="entry name" value="Ribonuclease H-like"/>
    <property type="match status" value="1"/>
</dbReference>
<feature type="domain" description="Integrase zinc-binding" evidence="1">
    <location>
        <begin position="180"/>
        <end position="223"/>
    </location>
</feature>
<name>A0A6L2MD65_TANCI</name>
<dbReference type="Gene3D" id="3.10.10.10">
    <property type="entry name" value="HIV Type 1 Reverse Transcriptase, subunit A, domain 1"/>
    <property type="match status" value="1"/>
</dbReference>
<dbReference type="Pfam" id="PF17921">
    <property type="entry name" value="Integrase_H2C2"/>
    <property type="match status" value="1"/>
</dbReference>
<keyword evidence="2" id="KW-0548">Nucleotidyltransferase</keyword>
<dbReference type="InterPro" id="IPR036397">
    <property type="entry name" value="RNaseH_sf"/>
</dbReference>
<sequence length="446" mass="52396">MIFNIDSVMKRSYLNDDTCFSIDVIGEILEEDFDALLDEEPHTDLELKPLPDNLEYVFLEEPSFLPVVISSQLSKEKKNKLISILKKHKQAFSWKTTNIYGICPSFCKHKIQLLDDKKPVVQKQRRLNPNMQEVVKKEIVNSWILGERRLQVGREKRKLEQRKDGTLCFNRRSWIPCRGNLRELIMHESHKSKYSIHPGLDKMYQDLKKLYWWPNMKAEIATYATLGTQLDISTAYHPQTNGQSERTILTLEDMMRACVIDFGNGWDRHLPLVEFSYNKNYHTSIKAALFEALYGRKCRSPICWAEVGDAQLTDEPLAIMFDEIQIDDKLNFIEEPIEIMDQEVKWLKQSRITIVKVHWNSRRRPEFTWERKNEMKKKLSLSKNKRLIAELEALGQRVNAVRSLGYLREMVGQDSETLRVLEQLLAQTEVGRHLKAVYAYDMEEIE</sequence>
<evidence type="ECO:0000313" key="2">
    <source>
        <dbReference type="EMBL" id="GEU70175.1"/>
    </source>
</evidence>
<keyword evidence="2" id="KW-0695">RNA-directed DNA polymerase</keyword>
<comment type="caution">
    <text evidence="2">The sequence shown here is derived from an EMBL/GenBank/DDBJ whole genome shotgun (WGS) entry which is preliminary data.</text>
</comment>
<proteinExistence type="predicted"/>
<accession>A0A6L2MD65</accession>
<dbReference type="InterPro" id="IPR052160">
    <property type="entry name" value="Gypsy_RT_Integrase-like"/>
</dbReference>
<reference evidence="2" key="1">
    <citation type="journal article" date="2019" name="Sci. Rep.">
        <title>Draft genome of Tanacetum cinerariifolium, the natural source of mosquito coil.</title>
        <authorList>
            <person name="Yamashiro T."/>
            <person name="Shiraishi A."/>
            <person name="Satake H."/>
            <person name="Nakayama K."/>
        </authorList>
    </citation>
    <scope>NUCLEOTIDE SEQUENCE</scope>
</reference>
<gene>
    <name evidence="2" type="ORF">Tci_042153</name>
</gene>
<dbReference type="PANTHER" id="PTHR47266">
    <property type="entry name" value="ENDONUCLEASE-RELATED"/>
    <property type="match status" value="1"/>
</dbReference>
<dbReference type="InterPro" id="IPR012337">
    <property type="entry name" value="RNaseH-like_sf"/>
</dbReference>
<dbReference type="AlphaFoldDB" id="A0A6L2MD65"/>
<dbReference type="GO" id="GO:0003676">
    <property type="term" value="F:nucleic acid binding"/>
    <property type="evidence" value="ECO:0007669"/>
    <property type="project" value="InterPro"/>
</dbReference>
<protein>
    <submittedName>
        <fullName evidence="2">Putative reverse transcriptase domain, ribonuclease H-like domain, aspartic peptidase domain protein</fullName>
    </submittedName>
</protein>
<dbReference type="Gene3D" id="3.30.420.10">
    <property type="entry name" value="Ribonuclease H-like superfamily/Ribonuclease H"/>
    <property type="match status" value="1"/>
</dbReference>
<dbReference type="GO" id="GO:0003964">
    <property type="term" value="F:RNA-directed DNA polymerase activity"/>
    <property type="evidence" value="ECO:0007669"/>
    <property type="project" value="UniProtKB-KW"/>
</dbReference>
<dbReference type="Gene3D" id="1.10.340.70">
    <property type="match status" value="1"/>
</dbReference>
<keyword evidence="2" id="KW-0808">Transferase</keyword>
<organism evidence="2">
    <name type="scientific">Tanacetum cinerariifolium</name>
    <name type="common">Dalmatian daisy</name>
    <name type="synonym">Chrysanthemum cinerariifolium</name>
    <dbReference type="NCBI Taxonomy" id="118510"/>
    <lineage>
        <taxon>Eukaryota</taxon>
        <taxon>Viridiplantae</taxon>
        <taxon>Streptophyta</taxon>
        <taxon>Embryophyta</taxon>
        <taxon>Tracheophyta</taxon>
        <taxon>Spermatophyta</taxon>
        <taxon>Magnoliopsida</taxon>
        <taxon>eudicotyledons</taxon>
        <taxon>Gunneridae</taxon>
        <taxon>Pentapetalae</taxon>
        <taxon>asterids</taxon>
        <taxon>campanulids</taxon>
        <taxon>Asterales</taxon>
        <taxon>Asteraceae</taxon>
        <taxon>Asteroideae</taxon>
        <taxon>Anthemideae</taxon>
        <taxon>Anthemidinae</taxon>
        <taxon>Tanacetum</taxon>
    </lineage>
</organism>
<evidence type="ECO:0000259" key="1">
    <source>
        <dbReference type="Pfam" id="PF17921"/>
    </source>
</evidence>